<keyword evidence="3" id="KW-1185">Reference proteome</keyword>
<reference evidence="3" key="1">
    <citation type="submission" date="2016-10" db="EMBL/GenBank/DDBJ databases">
        <authorList>
            <person name="Varghese N."/>
            <person name="Submissions S."/>
        </authorList>
    </citation>
    <scope>NUCLEOTIDE SEQUENCE [LARGE SCALE GENOMIC DNA]</scope>
    <source>
        <strain evidence="3">CGMCC 4.6856</strain>
    </source>
</reference>
<sequence>MAAGEPRAWHQALAYAVSGERRPELGVQEVPDLDVVAAALAGRTVGAHAVPPDLREGIGAAQLAALVTALRARLDAGAHPVLADRAPDADERRLLADVPPHHGT</sequence>
<protein>
    <submittedName>
        <fullName evidence="2">Uncharacterized protein</fullName>
    </submittedName>
</protein>
<feature type="compositionally biased region" description="Basic and acidic residues" evidence="1">
    <location>
        <begin position="85"/>
        <end position="95"/>
    </location>
</feature>
<proteinExistence type="predicted"/>
<feature type="region of interest" description="Disordered" evidence="1">
    <location>
        <begin position="85"/>
        <end position="104"/>
    </location>
</feature>
<dbReference type="STRING" id="1036181.SAMN05421756_1077"/>
<organism evidence="2 3">
    <name type="scientific">Microlunatus flavus</name>
    <dbReference type="NCBI Taxonomy" id="1036181"/>
    <lineage>
        <taxon>Bacteria</taxon>
        <taxon>Bacillati</taxon>
        <taxon>Actinomycetota</taxon>
        <taxon>Actinomycetes</taxon>
        <taxon>Propionibacteriales</taxon>
        <taxon>Propionibacteriaceae</taxon>
        <taxon>Microlunatus</taxon>
    </lineage>
</organism>
<accession>A0A1H9JYS1</accession>
<evidence type="ECO:0000256" key="1">
    <source>
        <dbReference type="SAM" id="MobiDB-lite"/>
    </source>
</evidence>
<evidence type="ECO:0000313" key="3">
    <source>
        <dbReference type="Proteomes" id="UP000198504"/>
    </source>
</evidence>
<evidence type="ECO:0000313" key="2">
    <source>
        <dbReference type="EMBL" id="SEQ92106.1"/>
    </source>
</evidence>
<dbReference type="RefSeq" id="WP_091182703.1">
    <property type="nucleotide sequence ID" value="NZ_FOFA01000007.1"/>
</dbReference>
<dbReference type="AlphaFoldDB" id="A0A1H9JYS1"/>
<dbReference type="OrthoDB" id="3733423at2"/>
<dbReference type="EMBL" id="FOFA01000007">
    <property type="protein sequence ID" value="SEQ92106.1"/>
    <property type="molecule type" value="Genomic_DNA"/>
</dbReference>
<gene>
    <name evidence="2" type="ORF">SAMN05421756_1077</name>
</gene>
<name>A0A1H9JYS1_9ACTN</name>
<dbReference type="Proteomes" id="UP000198504">
    <property type="component" value="Unassembled WGS sequence"/>
</dbReference>